<feature type="domain" description="GST C-terminal" evidence="3">
    <location>
        <begin position="121"/>
        <end position="263"/>
    </location>
</feature>
<dbReference type="GO" id="GO:0005737">
    <property type="term" value="C:cytoplasm"/>
    <property type="evidence" value="ECO:0007669"/>
    <property type="project" value="TreeGrafter"/>
</dbReference>
<dbReference type="InterPro" id="IPR050983">
    <property type="entry name" value="GST_Omega/HSP26"/>
</dbReference>
<dbReference type="GO" id="GO:0016740">
    <property type="term" value="F:transferase activity"/>
    <property type="evidence" value="ECO:0007669"/>
    <property type="project" value="UniProtKB-KW"/>
</dbReference>
<sequence>MPKFNVDNPQPSATGQALQLVQAHSSTAPLKLYAGWFCPFVQRAWIVLEEKNLPYQYIEINPYDKSPEFLALNPRGLVPTLAVPVSGDKKDLRPLYESTVICEYLEEAYPDSGPRLLPQGDSYERARCRLWIDHVGSRIVPAWYKLMQHTDDKPYSIQEAREGLHKHLKAFAKEMLEHGSGGPWFLGDRFSLADVALVPWAQRLWLIDHYKPGGVGIPKNGERGEDEAVWGRWDTWLEAALERKSVRETASDEKEYIAIYKRYAEDTTQSEVGQATRQGGKLP</sequence>
<dbReference type="CDD" id="cd00299">
    <property type="entry name" value="GST_C_family"/>
    <property type="match status" value="1"/>
</dbReference>
<dbReference type="InterPro" id="IPR036282">
    <property type="entry name" value="Glutathione-S-Trfase_C_sf"/>
</dbReference>
<dbReference type="PANTHER" id="PTHR43968">
    <property type="match status" value="1"/>
</dbReference>
<evidence type="ECO:0000313" key="4">
    <source>
        <dbReference type="EMBL" id="OIW31211.1"/>
    </source>
</evidence>
<dbReference type="Gene3D" id="1.20.1050.10">
    <property type="match status" value="1"/>
</dbReference>
<dbReference type="PROSITE" id="PS50404">
    <property type="entry name" value="GST_NTER"/>
    <property type="match status" value="1"/>
</dbReference>
<dbReference type="OrthoDB" id="4951845at2759"/>
<dbReference type="Proteomes" id="UP000182658">
    <property type="component" value="Unassembled WGS sequence"/>
</dbReference>
<protein>
    <submittedName>
        <fullName evidence="4">Glutathione S-transferase</fullName>
    </submittedName>
</protein>
<keyword evidence="5" id="KW-1185">Reference proteome</keyword>
<keyword evidence="4" id="KW-0808">Transferase</keyword>
<gene>
    <name evidence="4" type="ORF">CONLIGDRAFT_573187</name>
</gene>
<dbReference type="Pfam" id="PF13410">
    <property type="entry name" value="GST_C_2"/>
    <property type="match status" value="1"/>
</dbReference>
<comment type="similarity">
    <text evidence="1">Belongs to the GST superfamily.</text>
</comment>
<dbReference type="EMBL" id="KV875096">
    <property type="protein sequence ID" value="OIW31211.1"/>
    <property type="molecule type" value="Genomic_DNA"/>
</dbReference>
<accession>A0A1J7IVJ9</accession>
<dbReference type="Gene3D" id="3.40.30.10">
    <property type="entry name" value="Glutaredoxin"/>
    <property type="match status" value="1"/>
</dbReference>
<organism evidence="4 5">
    <name type="scientific">Coniochaeta ligniaria NRRL 30616</name>
    <dbReference type="NCBI Taxonomy" id="1408157"/>
    <lineage>
        <taxon>Eukaryota</taxon>
        <taxon>Fungi</taxon>
        <taxon>Dikarya</taxon>
        <taxon>Ascomycota</taxon>
        <taxon>Pezizomycotina</taxon>
        <taxon>Sordariomycetes</taxon>
        <taxon>Sordariomycetidae</taxon>
        <taxon>Coniochaetales</taxon>
        <taxon>Coniochaetaceae</taxon>
        <taxon>Coniochaeta</taxon>
    </lineage>
</organism>
<reference evidence="4 5" key="1">
    <citation type="submission" date="2016-10" db="EMBL/GenBank/DDBJ databases">
        <title>Draft genome sequence of Coniochaeta ligniaria NRRL30616, a lignocellulolytic fungus for bioabatement of inhibitors in plant biomass hydrolysates.</title>
        <authorList>
            <consortium name="DOE Joint Genome Institute"/>
            <person name="Jimenez D.J."/>
            <person name="Hector R.E."/>
            <person name="Riley R."/>
            <person name="Sun H."/>
            <person name="Grigoriev I.V."/>
            <person name="Van Elsas J.D."/>
            <person name="Nichols N.N."/>
        </authorList>
    </citation>
    <scope>NUCLEOTIDE SEQUENCE [LARGE SCALE GENOMIC DNA]</scope>
    <source>
        <strain evidence="4 5">NRRL 30616</strain>
    </source>
</reference>
<dbReference type="InParanoid" id="A0A1J7IVJ9"/>
<dbReference type="InterPro" id="IPR010987">
    <property type="entry name" value="Glutathione-S-Trfase_C-like"/>
</dbReference>
<name>A0A1J7IVJ9_9PEZI</name>
<evidence type="ECO:0000256" key="1">
    <source>
        <dbReference type="ARBA" id="ARBA00007409"/>
    </source>
</evidence>
<dbReference type="InterPro" id="IPR036249">
    <property type="entry name" value="Thioredoxin-like_sf"/>
</dbReference>
<evidence type="ECO:0000313" key="5">
    <source>
        <dbReference type="Proteomes" id="UP000182658"/>
    </source>
</evidence>
<dbReference type="PROSITE" id="PS50405">
    <property type="entry name" value="GST_CTER"/>
    <property type="match status" value="1"/>
</dbReference>
<evidence type="ECO:0000259" key="2">
    <source>
        <dbReference type="PROSITE" id="PS50404"/>
    </source>
</evidence>
<dbReference type="Pfam" id="PF13409">
    <property type="entry name" value="GST_N_2"/>
    <property type="match status" value="1"/>
</dbReference>
<dbReference type="InterPro" id="IPR004045">
    <property type="entry name" value="Glutathione_S-Trfase_N"/>
</dbReference>
<dbReference type="SFLD" id="SFLDG00358">
    <property type="entry name" value="Main_(cytGST)"/>
    <property type="match status" value="1"/>
</dbReference>
<dbReference type="PANTHER" id="PTHR43968:SF13">
    <property type="entry name" value="GLUTATHIONE TRANSFERASE OMEGA-1"/>
    <property type="match status" value="1"/>
</dbReference>
<proteinExistence type="inferred from homology"/>
<dbReference type="STRING" id="1408157.A0A1J7IVJ9"/>
<feature type="domain" description="GST N-terminal" evidence="2">
    <location>
        <begin position="28"/>
        <end position="113"/>
    </location>
</feature>
<dbReference type="AlphaFoldDB" id="A0A1J7IVJ9"/>
<dbReference type="SUPFAM" id="SSF52833">
    <property type="entry name" value="Thioredoxin-like"/>
    <property type="match status" value="1"/>
</dbReference>
<dbReference type="SUPFAM" id="SSF47616">
    <property type="entry name" value="GST C-terminal domain-like"/>
    <property type="match status" value="1"/>
</dbReference>
<dbReference type="InterPro" id="IPR040079">
    <property type="entry name" value="Glutathione_S-Trfase"/>
</dbReference>
<dbReference type="CDD" id="cd00570">
    <property type="entry name" value="GST_N_family"/>
    <property type="match status" value="1"/>
</dbReference>
<evidence type="ECO:0000259" key="3">
    <source>
        <dbReference type="PROSITE" id="PS50405"/>
    </source>
</evidence>
<dbReference type="SFLD" id="SFLDS00019">
    <property type="entry name" value="Glutathione_Transferase_(cytos"/>
    <property type="match status" value="1"/>
</dbReference>